<reference evidence="10 11" key="1">
    <citation type="submission" date="2020-11" db="EMBL/GenBank/DDBJ databases">
        <title>Algicoccus daihaiensis sp.nov., isolated from Daihai Lake in Inner Mongolia.</title>
        <authorList>
            <person name="Kai J."/>
        </authorList>
    </citation>
    <scope>NUCLEOTIDE SEQUENCE [LARGE SCALE GENOMIC DNA]</scope>
    <source>
        <strain evidence="11">f23</strain>
    </source>
</reference>
<dbReference type="InterPro" id="IPR033954">
    <property type="entry name" value="DiS-bond_Isoase_DsbC/G"/>
</dbReference>
<feature type="signal peptide" evidence="7">
    <location>
        <begin position="1"/>
        <end position="22"/>
    </location>
</feature>
<evidence type="ECO:0000256" key="6">
    <source>
        <dbReference type="ARBA" id="ARBA00023284"/>
    </source>
</evidence>
<evidence type="ECO:0000256" key="1">
    <source>
        <dbReference type="ARBA" id="ARBA00004418"/>
    </source>
</evidence>
<dbReference type="InterPro" id="IPR012336">
    <property type="entry name" value="Thioredoxin-like_fold"/>
</dbReference>
<comment type="function">
    <text evidence="7">Required for disulfide bond formation in some periplasmic proteins. Acts by transferring its disulfide bond to other proteins and is reduced in the process.</text>
</comment>
<feature type="domain" description="Thioredoxin-like fold" evidence="9">
    <location>
        <begin position="134"/>
        <end position="254"/>
    </location>
</feature>
<dbReference type="PANTHER" id="PTHR35272">
    <property type="entry name" value="THIOL:DISULFIDE INTERCHANGE PROTEIN DSBC-RELATED"/>
    <property type="match status" value="1"/>
</dbReference>
<evidence type="ECO:0000256" key="2">
    <source>
        <dbReference type="ARBA" id="ARBA00009813"/>
    </source>
</evidence>
<dbReference type="RefSeq" id="WP_243478709.1">
    <property type="nucleotide sequence ID" value="NZ_CP063982.1"/>
</dbReference>
<evidence type="ECO:0000256" key="4">
    <source>
        <dbReference type="ARBA" id="ARBA00022764"/>
    </source>
</evidence>
<keyword evidence="3 7" id="KW-0732">Signal</keyword>
<dbReference type="Gene3D" id="3.10.450.70">
    <property type="entry name" value="Disulphide bond isomerase, DsbC/G, N-terminal"/>
    <property type="match status" value="1"/>
</dbReference>
<evidence type="ECO:0000259" key="8">
    <source>
        <dbReference type="Pfam" id="PF10411"/>
    </source>
</evidence>
<dbReference type="Pfam" id="PF13098">
    <property type="entry name" value="Thioredoxin_2"/>
    <property type="match status" value="1"/>
</dbReference>
<keyword evidence="4 7" id="KW-0574">Periplasm</keyword>
<accession>A0ABY4AJE1</accession>
<protein>
    <recommendedName>
        <fullName evidence="7">Thiol:disulfide interchange protein</fullName>
    </recommendedName>
</protein>
<dbReference type="CDD" id="cd03020">
    <property type="entry name" value="DsbA_DsbC_DsbG"/>
    <property type="match status" value="1"/>
</dbReference>
<dbReference type="InterPro" id="IPR009094">
    <property type="entry name" value="DiS-bond_isomerase_DsbC/G_N_sf"/>
</dbReference>
<evidence type="ECO:0000256" key="5">
    <source>
        <dbReference type="ARBA" id="ARBA00023157"/>
    </source>
</evidence>
<dbReference type="Proteomes" id="UP000831607">
    <property type="component" value="Chromosome"/>
</dbReference>
<dbReference type="SUPFAM" id="SSF54423">
    <property type="entry name" value="DsbC/DsbG N-terminal domain-like"/>
    <property type="match status" value="1"/>
</dbReference>
<proteinExistence type="inferred from homology"/>
<dbReference type="EMBL" id="CP063982">
    <property type="protein sequence ID" value="UOD50304.1"/>
    <property type="molecule type" value="Genomic_DNA"/>
</dbReference>
<dbReference type="InterPro" id="IPR036249">
    <property type="entry name" value="Thioredoxin-like_sf"/>
</dbReference>
<dbReference type="InterPro" id="IPR051470">
    <property type="entry name" value="Thiol:disulfide_interchange"/>
</dbReference>
<sequence>MRLLKHYLMAAACLVAMPHVVAQTQAPAAATAASAPAAQSKIGQSDATTDAIKKLFSERFGNMPVQEVRYAPFGLFEVQIGNSLVYTDQAVNFVLDGHLIDATSRQDLTEQRLQELARIDFDALPKELAITQVRGDGSRKMALFEDPNCGYCKQLRRSMEGIDNLTVYTYMLPILSEDSTEKVKNVWCSDNPSATWDAWMLQGKVPAQKTCEAPLDDLVQLGRDLQVQGTPAIFFADGSRVPGAISKAELEKRLK</sequence>
<name>A0ABY4AJE1_9BURK</name>
<keyword evidence="5" id="KW-1015">Disulfide bond</keyword>
<organism evidence="10 11">
    <name type="scientific">Orrella daihaiensis</name>
    <dbReference type="NCBI Taxonomy" id="2782176"/>
    <lineage>
        <taxon>Bacteria</taxon>
        <taxon>Pseudomonadati</taxon>
        <taxon>Pseudomonadota</taxon>
        <taxon>Betaproteobacteria</taxon>
        <taxon>Burkholderiales</taxon>
        <taxon>Alcaligenaceae</taxon>
        <taxon>Orrella</taxon>
    </lineage>
</organism>
<keyword evidence="11" id="KW-1185">Reference proteome</keyword>
<comment type="subcellular location">
    <subcellularLocation>
        <location evidence="1 7">Periplasm</location>
    </subcellularLocation>
</comment>
<dbReference type="Gene3D" id="3.40.30.10">
    <property type="entry name" value="Glutaredoxin"/>
    <property type="match status" value="1"/>
</dbReference>
<dbReference type="InterPro" id="IPR018950">
    <property type="entry name" value="DiS-bond_isomerase_DsbC/G_N"/>
</dbReference>
<dbReference type="SUPFAM" id="SSF52833">
    <property type="entry name" value="Thioredoxin-like"/>
    <property type="match status" value="1"/>
</dbReference>
<feature type="domain" description="Disulphide bond isomerase DsbC/G N-terminal" evidence="8">
    <location>
        <begin position="44"/>
        <end position="110"/>
    </location>
</feature>
<evidence type="ECO:0000259" key="9">
    <source>
        <dbReference type="Pfam" id="PF13098"/>
    </source>
</evidence>
<evidence type="ECO:0000313" key="11">
    <source>
        <dbReference type="Proteomes" id="UP000831607"/>
    </source>
</evidence>
<keyword evidence="6 7" id="KW-0676">Redox-active center</keyword>
<dbReference type="Pfam" id="PF10411">
    <property type="entry name" value="DsbC_N"/>
    <property type="match status" value="1"/>
</dbReference>
<feature type="chain" id="PRO_5045002331" description="Thiol:disulfide interchange protein" evidence="7">
    <location>
        <begin position="23"/>
        <end position="255"/>
    </location>
</feature>
<gene>
    <name evidence="10" type="ORF">DHf2319_12885</name>
</gene>
<evidence type="ECO:0000313" key="10">
    <source>
        <dbReference type="EMBL" id="UOD50304.1"/>
    </source>
</evidence>
<evidence type="ECO:0000256" key="3">
    <source>
        <dbReference type="ARBA" id="ARBA00022729"/>
    </source>
</evidence>
<comment type="similarity">
    <text evidence="2 7">Belongs to the thioredoxin family. DsbC subfamily.</text>
</comment>
<dbReference type="PANTHER" id="PTHR35272:SF3">
    <property type="entry name" value="THIOL:DISULFIDE INTERCHANGE PROTEIN DSBC"/>
    <property type="match status" value="1"/>
</dbReference>
<evidence type="ECO:0000256" key="7">
    <source>
        <dbReference type="RuleBase" id="RU364038"/>
    </source>
</evidence>